<comment type="function">
    <text evidence="3">Subunit of the oligosaccharyl transferase (OST) complex that catalyzes the initial transfer of a defined glycan (Glc(3)Man(9)GlcNAc(2) in eukaryotes) from the lipid carrier dolichol-pyrophosphate to an asparagine residue within an Asn-X-Ser/Thr consensus motif in nascent polypeptide chains, the first step in protein N-glycosylation. N-glycosylation occurs cotranslationally and the complex associates with the Sec61 complex at the channel-forming translocon complex that mediates protein translocation across the endoplasmic reticulum (ER). All subunits are required for a maximal enzyme activity.</text>
</comment>
<dbReference type="Pfam" id="PF05817">
    <property type="entry name" value="Ribophorin_II"/>
    <property type="match status" value="1"/>
</dbReference>
<dbReference type="AlphaFoldDB" id="A0A8K0K7M0"/>
<reference evidence="7" key="1">
    <citation type="submission" date="2013-04" db="EMBL/GenBank/DDBJ databases">
        <authorList>
            <person name="Qu J."/>
            <person name="Murali S.C."/>
            <person name="Bandaranaike D."/>
            <person name="Bellair M."/>
            <person name="Blankenburg K."/>
            <person name="Chao H."/>
            <person name="Dinh H."/>
            <person name="Doddapaneni H."/>
            <person name="Downs B."/>
            <person name="Dugan-Rocha S."/>
            <person name="Elkadiri S."/>
            <person name="Gnanaolivu R.D."/>
            <person name="Hernandez B."/>
            <person name="Javaid M."/>
            <person name="Jayaseelan J.C."/>
            <person name="Lee S."/>
            <person name="Li M."/>
            <person name="Ming W."/>
            <person name="Munidasa M."/>
            <person name="Muniz J."/>
            <person name="Nguyen L."/>
            <person name="Ongeri F."/>
            <person name="Osuji N."/>
            <person name="Pu L.-L."/>
            <person name="Puazo M."/>
            <person name="Qu C."/>
            <person name="Quiroz J."/>
            <person name="Raj R."/>
            <person name="Weissenberger G."/>
            <person name="Xin Y."/>
            <person name="Zou X."/>
            <person name="Han Y."/>
            <person name="Richards S."/>
            <person name="Worley K."/>
            <person name="Muzny D."/>
            <person name="Gibbs R."/>
        </authorList>
    </citation>
    <scope>NUCLEOTIDE SEQUENCE</scope>
    <source>
        <strain evidence="7">Sampled in the wild</strain>
    </source>
</reference>
<dbReference type="PANTHER" id="PTHR12640:SF0">
    <property type="entry name" value="DOLICHYL-DIPHOSPHOOLIGOSACCHARIDE--PROTEIN GLYCOSYLTRANSFERASE SUBUNIT 2"/>
    <property type="match status" value="1"/>
</dbReference>
<dbReference type="EMBL" id="KZ308456">
    <property type="protein sequence ID" value="KAG8229959.1"/>
    <property type="molecule type" value="Genomic_DNA"/>
</dbReference>
<evidence type="ECO:0000256" key="1">
    <source>
        <dbReference type="ARBA" id="ARBA00017612"/>
    </source>
</evidence>
<keyword evidence="3" id="KW-0256">Endoplasmic reticulum</keyword>
<keyword evidence="8" id="KW-1185">Reference proteome</keyword>
<evidence type="ECO:0000259" key="5">
    <source>
        <dbReference type="Pfam" id="PF23860"/>
    </source>
</evidence>
<evidence type="ECO:0000256" key="3">
    <source>
        <dbReference type="RuleBase" id="RU366029"/>
    </source>
</evidence>
<feature type="domain" description="Ribophorin II second" evidence="6">
    <location>
        <begin position="176"/>
        <end position="295"/>
    </location>
</feature>
<comment type="caution">
    <text evidence="3">Lacks conserved residue(s) required for the propagation of feature annotation.</text>
</comment>
<dbReference type="UniPathway" id="UPA00378"/>
<gene>
    <name evidence="7" type="ORF">J437_LFUL008532</name>
</gene>
<accession>A0A8K0K7M0</accession>
<dbReference type="Pfam" id="PF23860">
    <property type="entry name" value="Ribophorin_II_3rd"/>
    <property type="match status" value="1"/>
</dbReference>
<feature type="domain" description="Ribophorin II N-terminal" evidence="4">
    <location>
        <begin position="74"/>
        <end position="168"/>
    </location>
</feature>
<keyword evidence="3" id="KW-0472">Membrane</keyword>
<keyword evidence="3" id="KW-1133">Transmembrane helix</keyword>
<feature type="domain" description="Ribophorin II third" evidence="5">
    <location>
        <begin position="303"/>
        <end position="429"/>
    </location>
</feature>
<evidence type="ECO:0000259" key="4">
    <source>
        <dbReference type="Pfam" id="PF05817"/>
    </source>
</evidence>
<dbReference type="GO" id="GO:0006487">
    <property type="term" value="P:protein N-linked glycosylation"/>
    <property type="evidence" value="ECO:0007669"/>
    <property type="project" value="UniProtKB-UniRule"/>
</dbReference>
<dbReference type="InterPro" id="IPR008814">
    <property type="entry name" value="Swp1"/>
</dbReference>
<dbReference type="Pfam" id="PF23861">
    <property type="entry name" value="Ribophorin_II_2nd"/>
    <property type="match status" value="1"/>
</dbReference>
<proteinExistence type="inferred from homology"/>
<dbReference type="InterPro" id="IPR055373">
    <property type="entry name" value="Ribophorin_II_N"/>
</dbReference>
<dbReference type="InterPro" id="IPR055374">
    <property type="entry name" value="Ribophorin_II_3rd"/>
</dbReference>
<protein>
    <recommendedName>
        <fullName evidence="1 3">Dolichyl-diphosphooligosaccharide--protein glycosyltransferase subunit 2</fullName>
    </recommendedName>
    <alternativeName>
        <fullName evidence="3">Ribophorin-2</fullName>
    </alternativeName>
</protein>
<sequence length="500" mass="54842">MSVSCNAIKCLPLNQVYNYTAYALSLSPSGSCGTSWTCHYTNWLISVHLINEYWLHCFNIFYLVIYFVGHHYDAAILGSQEGKFAFERIEDAIVQADEVNGKFLQFEGGLSITALIVSGAYRLSDVIGKAPPVTNVQAVKFANYFLSRKSVQLPKGAFHLLQVLKVFTENKFHIPVCITLAAGRSLTLENPKVQVKVSDVLGNALPFQNSKLPTVTADSATRLVGPTQDIGSPVAVLSGKQLTPVNSDKTLYELDLFKEGTGVERGFYELVVSVGSTSVDPRLVGISGAHLSLKVLGPVSLEAAEIGAADADQTTAPKLTKLSHPNKLANIVEADRHQKLMLRFNLKDVRTNKVSLAHQAFFRLTNQETSQEIVFVAEPDQSKVYRFDMDVSARAGDFNHLSGKYSLDLIVGDATISNAISWRVADIQLKFADVQTSEVIVEPTPNPYLPKPEIVVCALQYSPLIALHLLVTNPTLCLLIILVFGFLSVFPLYSTLSYII</sequence>
<comment type="subcellular location">
    <subcellularLocation>
        <location evidence="3">Endoplasmic reticulum membrane</location>
        <topology evidence="3">Multi-pass membrane protein</topology>
    </subcellularLocation>
</comment>
<comment type="caution">
    <text evidence="7">The sequence shown here is derived from an EMBL/GenBank/DDBJ whole genome shotgun (WGS) entry which is preliminary data.</text>
</comment>
<dbReference type="OrthoDB" id="432292at2759"/>
<keyword evidence="3" id="KW-0812">Transmembrane</keyword>
<reference evidence="7" key="2">
    <citation type="submission" date="2017-10" db="EMBL/GenBank/DDBJ databases">
        <title>Ladona fulva Genome sequencing and assembly.</title>
        <authorList>
            <person name="Murali S."/>
            <person name="Richards S."/>
            <person name="Bandaranaike D."/>
            <person name="Bellair M."/>
            <person name="Blankenburg K."/>
            <person name="Chao H."/>
            <person name="Dinh H."/>
            <person name="Doddapaneni H."/>
            <person name="Dugan-Rocha S."/>
            <person name="Elkadiri S."/>
            <person name="Gnanaolivu R."/>
            <person name="Hernandez B."/>
            <person name="Skinner E."/>
            <person name="Javaid M."/>
            <person name="Lee S."/>
            <person name="Li M."/>
            <person name="Ming W."/>
            <person name="Munidasa M."/>
            <person name="Muniz J."/>
            <person name="Nguyen L."/>
            <person name="Hughes D."/>
            <person name="Osuji N."/>
            <person name="Pu L.-L."/>
            <person name="Puazo M."/>
            <person name="Qu C."/>
            <person name="Quiroz J."/>
            <person name="Raj R."/>
            <person name="Weissenberger G."/>
            <person name="Xin Y."/>
            <person name="Zou X."/>
            <person name="Han Y."/>
            <person name="Worley K."/>
            <person name="Muzny D."/>
            <person name="Gibbs R."/>
        </authorList>
    </citation>
    <scope>NUCLEOTIDE SEQUENCE</scope>
    <source>
        <strain evidence="7">Sampled in the wild</strain>
    </source>
</reference>
<comment type="similarity">
    <text evidence="3">Belongs to the SWP1 family.</text>
</comment>
<organism evidence="7 8">
    <name type="scientific">Ladona fulva</name>
    <name type="common">Scarce chaser dragonfly</name>
    <name type="synonym">Libellula fulva</name>
    <dbReference type="NCBI Taxonomy" id="123851"/>
    <lineage>
        <taxon>Eukaryota</taxon>
        <taxon>Metazoa</taxon>
        <taxon>Ecdysozoa</taxon>
        <taxon>Arthropoda</taxon>
        <taxon>Hexapoda</taxon>
        <taxon>Insecta</taxon>
        <taxon>Pterygota</taxon>
        <taxon>Palaeoptera</taxon>
        <taxon>Odonata</taxon>
        <taxon>Epiprocta</taxon>
        <taxon>Anisoptera</taxon>
        <taxon>Libelluloidea</taxon>
        <taxon>Libellulidae</taxon>
        <taxon>Ladona</taxon>
    </lineage>
</organism>
<comment type="subunit">
    <text evidence="2">Component of the oligosaccharyltransferase (OST) complex. OST exists in two different complex forms which contain common core subunits RPN1, RPN2, OST48, OST4, DAD1 and TMEM258, either STT3A or STT3B as catalytic subunits, and form-specific accessory subunits. STT3A complex assembly occurs through the formation of 3 subcomplexes. Subcomplex 1 contains RPN1 and TMEM258, subcomplex 2 contains the STT3A-specific subunits STT3A, DC2/OSTC, and KCP2 as well as the core subunit OST4, and subcomplex 3 contains RPN2, DAD1, and OST48. The STT3A complex can form stable complexes with the Sec61 complex or with both the Sec61 and TRAP complexes. Interacts with DDI2. Interacts with TMEM35A/NACHO.</text>
</comment>
<dbReference type="PANTHER" id="PTHR12640">
    <property type="entry name" value="RIBOPHORIN II"/>
    <property type="match status" value="1"/>
</dbReference>
<name>A0A8K0K7M0_LADFU</name>
<comment type="pathway">
    <text evidence="3">Protein modification; protein glycosylation.</text>
</comment>
<feature type="transmembrane region" description="Helical" evidence="3">
    <location>
        <begin position="478"/>
        <end position="499"/>
    </location>
</feature>
<dbReference type="Proteomes" id="UP000792457">
    <property type="component" value="Unassembled WGS sequence"/>
</dbReference>
<evidence type="ECO:0000313" key="7">
    <source>
        <dbReference type="EMBL" id="KAG8229959.1"/>
    </source>
</evidence>
<evidence type="ECO:0000313" key="8">
    <source>
        <dbReference type="Proteomes" id="UP000792457"/>
    </source>
</evidence>
<dbReference type="GO" id="GO:0008250">
    <property type="term" value="C:oligosaccharyltransferase complex"/>
    <property type="evidence" value="ECO:0007669"/>
    <property type="project" value="UniProtKB-UniRule"/>
</dbReference>
<evidence type="ECO:0000256" key="2">
    <source>
        <dbReference type="ARBA" id="ARBA00046750"/>
    </source>
</evidence>
<dbReference type="InterPro" id="IPR055375">
    <property type="entry name" value="Ribophorin_II_2nd"/>
</dbReference>
<evidence type="ECO:0000259" key="6">
    <source>
        <dbReference type="Pfam" id="PF23861"/>
    </source>
</evidence>